<dbReference type="AlphaFoldDB" id="A0A8X6WKL9"/>
<gene>
    <name evidence="1" type="ORF">TNCV_4841431</name>
</gene>
<evidence type="ECO:0000313" key="2">
    <source>
        <dbReference type="Proteomes" id="UP000887159"/>
    </source>
</evidence>
<protein>
    <submittedName>
        <fullName evidence="1">Uncharacterized protein</fullName>
    </submittedName>
</protein>
<dbReference type="EMBL" id="BMAU01021435">
    <property type="protein sequence ID" value="GFY35766.1"/>
    <property type="molecule type" value="Genomic_DNA"/>
</dbReference>
<keyword evidence="2" id="KW-1185">Reference proteome</keyword>
<organism evidence="1 2">
    <name type="scientific">Trichonephila clavipes</name>
    <name type="common">Golden silk orbweaver</name>
    <name type="synonym">Nephila clavipes</name>
    <dbReference type="NCBI Taxonomy" id="2585209"/>
    <lineage>
        <taxon>Eukaryota</taxon>
        <taxon>Metazoa</taxon>
        <taxon>Ecdysozoa</taxon>
        <taxon>Arthropoda</taxon>
        <taxon>Chelicerata</taxon>
        <taxon>Arachnida</taxon>
        <taxon>Araneae</taxon>
        <taxon>Araneomorphae</taxon>
        <taxon>Entelegynae</taxon>
        <taxon>Araneoidea</taxon>
        <taxon>Nephilidae</taxon>
        <taxon>Trichonephila</taxon>
    </lineage>
</organism>
<name>A0A8X6WKL9_TRICX</name>
<reference evidence="1" key="1">
    <citation type="submission" date="2020-08" db="EMBL/GenBank/DDBJ databases">
        <title>Multicomponent nature underlies the extraordinary mechanical properties of spider dragline silk.</title>
        <authorList>
            <person name="Kono N."/>
            <person name="Nakamura H."/>
            <person name="Mori M."/>
            <person name="Yoshida Y."/>
            <person name="Ohtoshi R."/>
            <person name="Malay A.D."/>
            <person name="Moran D.A.P."/>
            <person name="Tomita M."/>
            <person name="Numata K."/>
            <person name="Arakawa K."/>
        </authorList>
    </citation>
    <scope>NUCLEOTIDE SEQUENCE</scope>
</reference>
<proteinExistence type="predicted"/>
<sequence>MLTAVPKSLDFNPGDGMDVCKCKVPVRHVGTLNIRHAKGPFERLARSLNHSPGRSLENSGYTRAFGDRLRNFEPWSSDEPVAVEQSCKLIPILRD</sequence>
<comment type="caution">
    <text evidence="1">The sequence shown here is derived from an EMBL/GenBank/DDBJ whole genome shotgun (WGS) entry which is preliminary data.</text>
</comment>
<evidence type="ECO:0000313" key="1">
    <source>
        <dbReference type="EMBL" id="GFY35766.1"/>
    </source>
</evidence>
<dbReference type="Proteomes" id="UP000887159">
    <property type="component" value="Unassembled WGS sequence"/>
</dbReference>
<accession>A0A8X6WKL9</accession>